<name>A0AA51QXU0_9GAMM</name>
<feature type="signal peptide" evidence="1">
    <location>
        <begin position="1"/>
        <end position="20"/>
    </location>
</feature>
<dbReference type="AlphaFoldDB" id="A0AA51QXU0"/>
<dbReference type="RefSeq" id="WP_308872139.1">
    <property type="nucleotide sequence ID" value="NZ_CP133217.1"/>
</dbReference>
<evidence type="ECO:0008006" key="3">
    <source>
        <dbReference type="Google" id="ProtNLM"/>
    </source>
</evidence>
<evidence type="ECO:0000313" key="2">
    <source>
        <dbReference type="EMBL" id="WML87578.1"/>
    </source>
</evidence>
<dbReference type="EMBL" id="CP133217">
    <property type="protein sequence ID" value="WML87578.1"/>
    <property type="molecule type" value="Genomic_DNA"/>
</dbReference>
<evidence type="ECO:0000256" key="1">
    <source>
        <dbReference type="SAM" id="SignalP"/>
    </source>
</evidence>
<protein>
    <recommendedName>
        <fullName evidence="3">DNRLRE domain-containing protein</fullName>
    </recommendedName>
</protein>
<dbReference type="Proteomes" id="UP001229862">
    <property type="component" value="Chromosome"/>
</dbReference>
<proteinExistence type="predicted"/>
<accession>A0AA51QXU0</accession>
<keyword evidence="1" id="KW-0732">Signal</keyword>
<reference evidence="2" key="1">
    <citation type="submission" date="2023-08" db="EMBL/GenBank/DDBJ databases">
        <title>New molecular markers tilS and rpoB for phylogenetic and monitoring studies of the genus Thiothrix biodiversity.</title>
        <authorList>
            <person name="Ravin N.V."/>
            <person name="Smolyakov D."/>
            <person name="Markov N.D."/>
            <person name="Beletsky A.V."/>
            <person name="Mardanov A.V."/>
            <person name="Rudenko T.S."/>
            <person name="Grabovich M.Y."/>
        </authorList>
    </citation>
    <scope>NUCLEOTIDE SEQUENCE</scope>
    <source>
        <strain evidence="2">DNT52</strain>
    </source>
</reference>
<sequence>MKYSIGLACLLVCLALPVHATQIIQPSTAATTVSGGSVIVFKPVYTVATPDNGAETGLGLRVHFNANALQFKGVSKAFAYGLQPVGEVSVDSANGDADASTDRYLTLAWVDVTAQWPGADGLPLTLAEVAFDVLPGFTGTTHIRTSASDTADGGVLQSTPMKVTAETVAEPVTLKLRGMLQGAYVSADAQMRDSLRTTNSIPLTQPYAAWGHAGSETTTTTLLATTGNDAIVDWVLVELRPQQQPQTRVASQAALLQRDGDVVDAVTGNTSLSFKVAPGDYYVALRHRNHLGVMSAAPLKLTANASTLDFTQSTTPIYGNEVRISQNAVRLLPTGDANADFKLIADGPGNDKNTVLGVILASPANTGAHTNFQLPGYRTTDMNLDGKTLYVGPDNDVNALLGNILLAPGNSTNSTNYILPSNLPQ</sequence>
<feature type="chain" id="PRO_5041360293" description="DNRLRE domain-containing protein" evidence="1">
    <location>
        <begin position="21"/>
        <end position="425"/>
    </location>
</feature>
<organism evidence="2">
    <name type="scientific">Thiothrix subterranea</name>
    <dbReference type="NCBI Taxonomy" id="2735563"/>
    <lineage>
        <taxon>Bacteria</taxon>
        <taxon>Pseudomonadati</taxon>
        <taxon>Pseudomonadota</taxon>
        <taxon>Gammaproteobacteria</taxon>
        <taxon>Thiotrichales</taxon>
        <taxon>Thiotrichaceae</taxon>
        <taxon>Thiothrix</taxon>
    </lineage>
</organism>
<gene>
    <name evidence="2" type="ORF">RCG00_04255</name>
</gene>